<dbReference type="PANTHER" id="PTHR12526:SF608">
    <property type="entry name" value="PELF"/>
    <property type="match status" value="1"/>
</dbReference>
<comment type="caution">
    <text evidence="4">The sequence shown here is derived from an EMBL/GenBank/DDBJ whole genome shotgun (WGS) entry which is preliminary data.</text>
</comment>
<evidence type="ECO:0000259" key="3">
    <source>
        <dbReference type="Pfam" id="PF11997"/>
    </source>
</evidence>
<dbReference type="Pfam" id="PF00534">
    <property type="entry name" value="Glycos_transf_1"/>
    <property type="match status" value="1"/>
</dbReference>
<feature type="domain" description="Glycosyl transferase family 1" evidence="2">
    <location>
        <begin position="361"/>
        <end position="525"/>
    </location>
</feature>
<dbReference type="Gene3D" id="3.40.50.2000">
    <property type="entry name" value="Glycogen Phosphorylase B"/>
    <property type="match status" value="2"/>
</dbReference>
<dbReference type="Proteomes" id="UP000009877">
    <property type="component" value="Unassembled WGS sequence"/>
</dbReference>
<dbReference type="GO" id="GO:0016757">
    <property type="term" value="F:glycosyltransferase activity"/>
    <property type="evidence" value="ECO:0007669"/>
    <property type="project" value="InterPro"/>
</dbReference>
<dbReference type="InterPro" id="IPR001296">
    <property type="entry name" value="Glyco_trans_1"/>
</dbReference>
<protein>
    <submittedName>
        <fullName evidence="4">Glycosyl transferase, group 1 family protein</fullName>
    </submittedName>
</protein>
<dbReference type="PANTHER" id="PTHR12526">
    <property type="entry name" value="GLYCOSYLTRANSFERASE"/>
    <property type="match status" value="1"/>
</dbReference>
<keyword evidence="1 4" id="KW-0808">Transferase</keyword>
<dbReference type="RefSeq" id="WP_006214143.1">
    <property type="nucleotide sequence ID" value="NZ_ANHZ02000005.1"/>
</dbReference>
<keyword evidence="5" id="KW-1185">Reference proteome</keyword>
<evidence type="ECO:0000313" key="4">
    <source>
        <dbReference type="EMBL" id="EME37216.1"/>
    </source>
</evidence>
<dbReference type="EMBL" id="ANHZ02000005">
    <property type="protein sequence ID" value="EME37216.1"/>
    <property type="molecule type" value="Genomic_DNA"/>
</dbReference>
<evidence type="ECO:0000256" key="1">
    <source>
        <dbReference type="ARBA" id="ARBA00022679"/>
    </source>
</evidence>
<evidence type="ECO:0000313" key="5">
    <source>
        <dbReference type="Proteomes" id="UP000009877"/>
    </source>
</evidence>
<dbReference type="InterPro" id="IPR022622">
    <property type="entry name" value="DUF3492"/>
</dbReference>
<name>M2XDP0_9MICC</name>
<dbReference type="Pfam" id="PF11997">
    <property type="entry name" value="DUF3492"/>
    <property type="match status" value="1"/>
</dbReference>
<dbReference type="AlphaFoldDB" id="M2XDP0"/>
<organism evidence="4 5">
    <name type="scientific">Kocuria palustris PEL</name>
    <dbReference type="NCBI Taxonomy" id="1236550"/>
    <lineage>
        <taxon>Bacteria</taxon>
        <taxon>Bacillati</taxon>
        <taxon>Actinomycetota</taxon>
        <taxon>Actinomycetes</taxon>
        <taxon>Micrococcales</taxon>
        <taxon>Micrococcaceae</taxon>
        <taxon>Kocuria</taxon>
    </lineage>
</organism>
<dbReference type="InterPro" id="IPR047691">
    <property type="entry name" value="PelF-like"/>
</dbReference>
<dbReference type="STRING" id="71999.KPaMU14_11480"/>
<dbReference type="SUPFAM" id="SSF53756">
    <property type="entry name" value="UDP-Glycosyltransferase/glycogen phosphorylase"/>
    <property type="match status" value="1"/>
</dbReference>
<feature type="domain" description="DUF3492" evidence="3">
    <location>
        <begin position="41"/>
        <end position="319"/>
    </location>
</feature>
<accession>M2XDP0</accession>
<evidence type="ECO:0000259" key="2">
    <source>
        <dbReference type="Pfam" id="PF00534"/>
    </source>
</evidence>
<sequence>MSILDHLTSALGRRRPDFGTPSTDMSIPAVAARSGDYPEVDVAIVMESTYPYLKGGVSAVVHDIVVGNPDIEFGIIHIAWDSNSPLTDLYDVPSNVKWVRPVFLALDEHRHDFSSVRPEALGMSPSERRRLVERLFNALEALSERREDGPLWELLEEGMLESTRTYPLWALLGTREFMEGVSRRLPGLGMSLSDAFWLLRNYFSLAHAVLGETMPRARVYHAHTTGYASLMAAGAAREHGTSFLLTEHNLYVRDTVNTLLGRNMALPIASGDYRTFDVSAEERAWMAWWIEMGHFCYPSAKVVTYLYPSAIAEAASLGSDIDKAVVLPNGMVIDEFERPYMARAEAMQSMLADPSSHTWNLVYIARLVPIKGLLDLLDSMSMLRESGHGNVHLHVLGPTEHDPGYRDMCLQKIKALDLEDMVTIYGTVNVREMLHEFDLLVLPSYNEGQPIVVLEAMAAGIPTVGTNVGGMQQLIWDDLKGADDQVYGPCGQLVEAGDTRMMADGIRAVISDPERYRAYSQTARDRVQNFFQLHEVMASYNQLYRMLGGIPGRVPASLYLEDYELLDPVDGPLAAAAQQADESAVSQLDTVFDLAEIRESGGRR</sequence>
<proteinExistence type="predicted"/>
<reference evidence="4 5" key="1">
    <citation type="journal article" date="2014" name="Genome Announc.">
        <title>Draft Genome Sequence of Kocuria palustris PEL.</title>
        <authorList>
            <person name="Sharma G."/>
            <person name="Khatri I."/>
            <person name="Subramanian S."/>
        </authorList>
    </citation>
    <scope>NUCLEOTIDE SEQUENCE [LARGE SCALE GENOMIC DNA]</scope>
    <source>
        <strain evidence="4 5">PEL</strain>
    </source>
</reference>
<dbReference type="NCBIfam" id="NF038011">
    <property type="entry name" value="PelF"/>
    <property type="match status" value="1"/>
</dbReference>
<gene>
    <name evidence="4" type="ORF">C884_02130</name>
</gene>